<feature type="binding site" evidence="7">
    <location>
        <position position="251"/>
    </location>
    <ligand>
        <name>glyoxylate</name>
        <dbReference type="ChEBI" id="CHEBI:36655"/>
    </ligand>
</feature>
<proteinExistence type="inferred from homology"/>
<dbReference type="InterPro" id="IPR000262">
    <property type="entry name" value="FMN-dep_DH"/>
</dbReference>
<accession>A0A2T0SAX2</accession>
<dbReference type="Proteomes" id="UP000239209">
    <property type="component" value="Unassembled WGS sequence"/>
</dbReference>
<evidence type="ECO:0000256" key="5">
    <source>
        <dbReference type="ARBA" id="ARBA00024042"/>
    </source>
</evidence>
<dbReference type="InterPro" id="IPR012133">
    <property type="entry name" value="Alpha-hydoxy_acid_DH_FMN"/>
</dbReference>
<comment type="caution">
    <text evidence="9">The sequence shown here is derived from an EMBL/GenBank/DDBJ whole genome shotgun (WGS) entry which is preliminary data.</text>
</comment>
<keyword evidence="3 7" id="KW-0288">FMN</keyword>
<dbReference type="EMBL" id="PVZG01000004">
    <property type="protein sequence ID" value="PRY30566.1"/>
    <property type="molecule type" value="Genomic_DNA"/>
</dbReference>
<dbReference type="OrthoDB" id="9770452at2"/>
<dbReference type="GO" id="GO:0010181">
    <property type="term" value="F:FMN binding"/>
    <property type="evidence" value="ECO:0007669"/>
    <property type="project" value="InterPro"/>
</dbReference>
<feature type="active site" description="Proton acceptor" evidence="6">
    <location>
        <position position="248"/>
    </location>
</feature>
<protein>
    <submittedName>
        <fullName evidence="9">4-hydroxymandelate oxidase</fullName>
    </submittedName>
</protein>
<feature type="binding site" evidence="7">
    <location>
        <position position="248"/>
    </location>
    <ligand>
        <name>glyoxylate</name>
        <dbReference type="ChEBI" id="CHEBI:36655"/>
    </ligand>
</feature>
<comment type="similarity">
    <text evidence="5">Belongs to the FMN-dependent alpha-hydroxy acid dehydrogenase family.</text>
</comment>
<name>A0A2T0SAX2_9ACTN</name>
<dbReference type="InterPro" id="IPR008259">
    <property type="entry name" value="FMN_hydac_DH_AS"/>
</dbReference>
<feature type="binding site" evidence="7">
    <location>
        <position position="27"/>
    </location>
    <ligand>
        <name>glyoxylate</name>
        <dbReference type="ChEBI" id="CHEBI:36655"/>
    </ligand>
</feature>
<feature type="binding site" evidence="7">
    <location>
        <begin position="278"/>
        <end position="282"/>
    </location>
    <ligand>
        <name>FMN</name>
        <dbReference type="ChEBI" id="CHEBI:58210"/>
    </ligand>
</feature>
<evidence type="ECO:0000256" key="7">
    <source>
        <dbReference type="PIRSR" id="PIRSR000138-2"/>
    </source>
</evidence>
<dbReference type="InterPro" id="IPR013785">
    <property type="entry name" value="Aldolase_TIM"/>
</dbReference>
<feature type="binding site" evidence="7">
    <location>
        <position position="224"/>
    </location>
    <ligand>
        <name>FMN</name>
        <dbReference type="ChEBI" id="CHEBI:58210"/>
    </ligand>
</feature>
<gene>
    <name evidence="9" type="ORF">CLV70_104118</name>
</gene>
<feature type="domain" description="FMN hydroxy acid dehydrogenase" evidence="8">
    <location>
        <begin position="1"/>
        <end position="352"/>
    </location>
</feature>
<evidence type="ECO:0000313" key="9">
    <source>
        <dbReference type="EMBL" id="PRY30566.1"/>
    </source>
</evidence>
<feature type="binding site" evidence="7">
    <location>
        <position position="156"/>
    </location>
    <ligand>
        <name>FMN</name>
        <dbReference type="ChEBI" id="CHEBI:58210"/>
    </ligand>
</feature>
<dbReference type="PANTHER" id="PTHR10578">
    <property type="entry name" value="S -2-HYDROXY-ACID OXIDASE-RELATED"/>
    <property type="match status" value="1"/>
</dbReference>
<dbReference type="Gene3D" id="3.20.20.70">
    <property type="entry name" value="Aldolase class I"/>
    <property type="match status" value="1"/>
</dbReference>
<sequence>MTTGRLLSLDDFQRACRTVLDGARWAYLAGGAGRDDGVRHNEAALRRWKLRPRPLQGTADPDLGAGVLGFDSALPVLLAPTSPLRLFHEEAELPVSRAAQRAGVLPIVSNDSHHSLTDIAKQGPFWFQLYCYGSRDDVTRTIRLAESLDARALVVTIDNSHPSRRLAMLRAGFATPPDVRFGIHRESGYSDGYVPPDTRLPRWPLTWELLDFIRSRTSLPVVVKGVLHPADAAELAARGVAGLIVSNHGGRQLDDSIAAIDALPAVVAAAGRTPVLMDGGIRTGADVIKALAGGAAAVCIGRPYVWGLALDGEDGVANVLGVLRQELLDVARQLGLGSLRDVPADLVVRDPGPGSP</sequence>
<evidence type="ECO:0000256" key="1">
    <source>
        <dbReference type="ARBA" id="ARBA00001917"/>
    </source>
</evidence>
<reference evidence="9 10" key="1">
    <citation type="submission" date="2018-03" db="EMBL/GenBank/DDBJ databases">
        <title>Genomic Encyclopedia of Archaeal and Bacterial Type Strains, Phase II (KMG-II): from individual species to whole genera.</title>
        <authorList>
            <person name="Goeker M."/>
        </authorList>
    </citation>
    <scope>NUCLEOTIDE SEQUENCE [LARGE SCALE GENOMIC DNA]</scope>
    <source>
        <strain evidence="9 10">DSM 45348</strain>
    </source>
</reference>
<comment type="cofactor">
    <cofactor evidence="1">
        <name>FMN</name>
        <dbReference type="ChEBI" id="CHEBI:58210"/>
    </cofactor>
</comment>
<dbReference type="SUPFAM" id="SSF51395">
    <property type="entry name" value="FMN-linked oxidoreductases"/>
    <property type="match status" value="1"/>
</dbReference>
<dbReference type="GO" id="GO:0016491">
    <property type="term" value="F:oxidoreductase activity"/>
    <property type="evidence" value="ECO:0007669"/>
    <property type="project" value="UniProtKB-KW"/>
</dbReference>
<evidence type="ECO:0000256" key="3">
    <source>
        <dbReference type="ARBA" id="ARBA00022643"/>
    </source>
</evidence>
<evidence type="ECO:0000256" key="6">
    <source>
        <dbReference type="PIRSR" id="PIRSR000138-1"/>
    </source>
</evidence>
<dbReference type="RefSeq" id="WP_106126195.1">
    <property type="nucleotide sequence ID" value="NZ_PVZG01000004.1"/>
</dbReference>
<feature type="binding site" evidence="7">
    <location>
        <position position="165"/>
    </location>
    <ligand>
        <name>glyoxylate</name>
        <dbReference type="ChEBI" id="CHEBI:36655"/>
    </ligand>
</feature>
<feature type="binding site" evidence="7">
    <location>
        <position position="109"/>
    </location>
    <ligand>
        <name>FMN</name>
        <dbReference type="ChEBI" id="CHEBI:58210"/>
    </ligand>
</feature>
<dbReference type="PROSITE" id="PS51349">
    <property type="entry name" value="FMN_HYDROXY_ACID_DH_2"/>
    <property type="match status" value="1"/>
</dbReference>
<keyword evidence="4" id="KW-0560">Oxidoreductase</keyword>
<evidence type="ECO:0000313" key="10">
    <source>
        <dbReference type="Proteomes" id="UP000239209"/>
    </source>
</evidence>
<feature type="binding site" evidence="7">
    <location>
        <position position="128"/>
    </location>
    <ligand>
        <name>FMN</name>
        <dbReference type="ChEBI" id="CHEBI:58210"/>
    </ligand>
</feature>
<dbReference type="PROSITE" id="PS00557">
    <property type="entry name" value="FMN_HYDROXY_ACID_DH_1"/>
    <property type="match status" value="1"/>
</dbReference>
<dbReference type="PANTHER" id="PTHR10578:SF107">
    <property type="entry name" value="2-HYDROXYACID OXIDASE 1"/>
    <property type="match status" value="1"/>
</dbReference>
<dbReference type="CDD" id="cd02809">
    <property type="entry name" value="alpha_hydroxyacid_oxid_FMN"/>
    <property type="match status" value="1"/>
</dbReference>
<keyword evidence="2 7" id="KW-0285">Flavoprotein</keyword>
<keyword evidence="10" id="KW-1185">Reference proteome</keyword>
<dbReference type="AlphaFoldDB" id="A0A2T0SAX2"/>
<feature type="binding site" evidence="7">
    <location>
        <position position="130"/>
    </location>
    <ligand>
        <name>FMN</name>
        <dbReference type="ChEBI" id="CHEBI:58210"/>
    </ligand>
</feature>
<dbReference type="PIRSF" id="PIRSF000138">
    <property type="entry name" value="Al-hdrx_acd_dh"/>
    <property type="match status" value="1"/>
</dbReference>
<evidence type="ECO:0000259" key="8">
    <source>
        <dbReference type="PROSITE" id="PS51349"/>
    </source>
</evidence>
<organism evidence="9 10">
    <name type="scientific">Pseudosporangium ferrugineum</name>
    <dbReference type="NCBI Taxonomy" id="439699"/>
    <lineage>
        <taxon>Bacteria</taxon>
        <taxon>Bacillati</taxon>
        <taxon>Actinomycetota</taxon>
        <taxon>Actinomycetes</taxon>
        <taxon>Micromonosporales</taxon>
        <taxon>Micromonosporaceae</taxon>
        <taxon>Pseudosporangium</taxon>
    </lineage>
</organism>
<dbReference type="Pfam" id="PF01070">
    <property type="entry name" value="FMN_dh"/>
    <property type="match status" value="1"/>
</dbReference>
<dbReference type="InterPro" id="IPR037396">
    <property type="entry name" value="FMN_HAD"/>
</dbReference>
<evidence type="ECO:0000256" key="4">
    <source>
        <dbReference type="ARBA" id="ARBA00023002"/>
    </source>
</evidence>
<feature type="binding site" evidence="7">
    <location>
        <begin position="301"/>
        <end position="302"/>
    </location>
    <ligand>
        <name>FMN</name>
        <dbReference type="ChEBI" id="CHEBI:58210"/>
    </ligand>
</feature>
<evidence type="ECO:0000256" key="2">
    <source>
        <dbReference type="ARBA" id="ARBA00022630"/>
    </source>
</evidence>
<feature type="binding site" evidence="7">
    <location>
        <position position="246"/>
    </location>
    <ligand>
        <name>FMN</name>
        <dbReference type="ChEBI" id="CHEBI:58210"/>
    </ligand>
</feature>